<dbReference type="Gene3D" id="3.40.50.150">
    <property type="entry name" value="Vaccinia Virus protein VP39"/>
    <property type="match status" value="1"/>
</dbReference>
<comment type="catalytic activity">
    <reaction evidence="4">
        <text>L-glutaminyl-[ribosomal protein uL3] + S-adenosyl-L-methionine = N(5)-methyl-L-glutaminyl-[ribosomal protein uL3] + S-adenosyl-L-homocysteine + H(+)</text>
        <dbReference type="Rhea" id="RHEA:45020"/>
        <dbReference type="Rhea" id="RHEA-COMP:11063"/>
        <dbReference type="Rhea" id="RHEA-COMP:11064"/>
        <dbReference type="ChEBI" id="CHEBI:15378"/>
        <dbReference type="ChEBI" id="CHEBI:30011"/>
        <dbReference type="ChEBI" id="CHEBI:57856"/>
        <dbReference type="ChEBI" id="CHEBI:59789"/>
        <dbReference type="ChEBI" id="CHEBI:61891"/>
        <dbReference type="EC" id="2.1.1.298"/>
    </reaction>
</comment>
<comment type="function">
    <text evidence="4">Methylates ribosomal protein uL3 on a specific glutamine residue.</text>
</comment>
<dbReference type="NCBIfam" id="TIGR03533">
    <property type="entry name" value="L3_gln_methyl"/>
    <property type="match status" value="1"/>
</dbReference>
<dbReference type="InterPro" id="IPR029063">
    <property type="entry name" value="SAM-dependent_MTases_sf"/>
</dbReference>
<keyword evidence="6" id="KW-0687">Ribonucleoprotein</keyword>
<gene>
    <name evidence="4" type="primary">prmB</name>
    <name evidence="6" type="ORF">SAMN05660652_03861</name>
</gene>
<dbReference type="OrthoDB" id="9800643at2"/>
<dbReference type="GO" id="GO:0005840">
    <property type="term" value="C:ribosome"/>
    <property type="evidence" value="ECO:0007669"/>
    <property type="project" value="UniProtKB-KW"/>
</dbReference>
<evidence type="ECO:0000256" key="3">
    <source>
        <dbReference type="ARBA" id="ARBA00022691"/>
    </source>
</evidence>
<protein>
    <recommendedName>
        <fullName evidence="4">Ribosomal protein uL3 glutamine methyltransferase</fullName>
        <shortName evidence="4">uL3 MTase</shortName>
        <ecNumber evidence="4">2.1.1.298</ecNumber>
    </recommendedName>
    <alternativeName>
        <fullName evidence="4">N5-glutamine methyltransferase PrmB</fullName>
    </alternativeName>
</protein>
<evidence type="ECO:0000259" key="5">
    <source>
        <dbReference type="Pfam" id="PF05175"/>
    </source>
</evidence>
<dbReference type="InterPro" id="IPR017127">
    <property type="entry name" value="Ribosome_uL3_MTase"/>
</dbReference>
<dbReference type="EC" id="2.1.1.298" evidence="4"/>
<dbReference type="RefSeq" id="WP_091940224.1">
    <property type="nucleotide sequence ID" value="NZ_FNCY01000026.1"/>
</dbReference>
<sequence length="300" mass="33735">MFDQAQEQLKTLRDFMRFAVSRFNEADLYFGHGTDNAWDEAAYLLLHSLHLPLDRLEPFMDARLTSAERATVLNLIRRRIDERLPSSYLTNEAWLGDYRFYVDERVIVPRSHIAELLGDQLSPWLDDPWAVGRVLDLCTGSGCLAILAALAFPEATVDAVDLSPDALAVARRNVSDYALDSRVRLIQSDAFESIDGQRYDIIISNPPYVNAESMASLPQEYRREPELALASGDDGLDFTRVILREAAHHLTPNGILVVEIGNNREALEHAFPDTAFTWLDTAAGDDFVFLLRREDLPAGA</sequence>
<dbReference type="Gene3D" id="1.10.8.10">
    <property type="entry name" value="DNA helicase RuvA subunit, C-terminal domain"/>
    <property type="match status" value="1"/>
</dbReference>
<dbReference type="PANTHER" id="PTHR47806">
    <property type="entry name" value="50S RIBOSOMAL PROTEIN L3 GLUTAMINE METHYLTRANSFERASE"/>
    <property type="match status" value="1"/>
</dbReference>
<dbReference type="InterPro" id="IPR004556">
    <property type="entry name" value="HemK-like"/>
</dbReference>
<dbReference type="PANTHER" id="PTHR47806:SF1">
    <property type="entry name" value="RIBOSOMAL PROTEIN UL3 GLUTAMINE METHYLTRANSFERASE"/>
    <property type="match status" value="1"/>
</dbReference>
<dbReference type="STRING" id="83767.SAMN05660652_03861"/>
<evidence type="ECO:0000256" key="4">
    <source>
        <dbReference type="HAMAP-Rule" id="MF_02125"/>
    </source>
</evidence>
<keyword evidence="1 4" id="KW-0489">Methyltransferase</keyword>
<evidence type="ECO:0000313" key="6">
    <source>
        <dbReference type="EMBL" id="SDI68793.1"/>
    </source>
</evidence>
<dbReference type="InterPro" id="IPR002052">
    <property type="entry name" value="DNA_methylase_N6_adenine_CS"/>
</dbReference>
<dbReference type="GO" id="GO:0032259">
    <property type="term" value="P:methylation"/>
    <property type="evidence" value="ECO:0007669"/>
    <property type="project" value="UniProtKB-KW"/>
</dbReference>
<keyword evidence="6" id="KW-0689">Ribosomal protein</keyword>
<dbReference type="AlphaFoldDB" id="A0A1G8MLL3"/>
<dbReference type="PIRSF" id="PIRSF037167">
    <property type="entry name" value="Mtase_YfcB_prd"/>
    <property type="match status" value="1"/>
</dbReference>
<dbReference type="HAMAP" id="MF_02125">
    <property type="entry name" value="L3_methyltr_PrmB"/>
    <property type="match status" value="1"/>
</dbReference>
<dbReference type="PROSITE" id="PS00092">
    <property type="entry name" value="N6_MTASE"/>
    <property type="match status" value="1"/>
</dbReference>
<accession>A0A1G8MLL3</accession>
<feature type="domain" description="Methyltransferase small" evidence="5">
    <location>
        <begin position="130"/>
        <end position="213"/>
    </location>
</feature>
<dbReference type="GO" id="GO:0005829">
    <property type="term" value="C:cytosol"/>
    <property type="evidence" value="ECO:0007669"/>
    <property type="project" value="TreeGrafter"/>
</dbReference>
<keyword evidence="7" id="KW-1185">Reference proteome</keyword>
<dbReference type="Pfam" id="PF05175">
    <property type="entry name" value="MTS"/>
    <property type="match status" value="1"/>
</dbReference>
<dbReference type="GO" id="GO:0036009">
    <property type="term" value="F:protein-glutamine N-methyltransferase activity"/>
    <property type="evidence" value="ECO:0007669"/>
    <property type="project" value="UniProtKB-UniRule"/>
</dbReference>
<evidence type="ECO:0000313" key="7">
    <source>
        <dbReference type="Proteomes" id="UP000198607"/>
    </source>
</evidence>
<organism evidence="6 7">
    <name type="scientific">Propionivibrio dicarboxylicus</name>
    <dbReference type="NCBI Taxonomy" id="83767"/>
    <lineage>
        <taxon>Bacteria</taxon>
        <taxon>Pseudomonadati</taxon>
        <taxon>Pseudomonadota</taxon>
        <taxon>Betaproteobacteria</taxon>
        <taxon>Rhodocyclales</taxon>
        <taxon>Rhodocyclaceae</taxon>
        <taxon>Propionivibrio</taxon>
    </lineage>
</organism>
<proteinExistence type="inferred from homology"/>
<reference evidence="6 7" key="1">
    <citation type="submission" date="2016-10" db="EMBL/GenBank/DDBJ databases">
        <authorList>
            <person name="de Groot N.N."/>
        </authorList>
    </citation>
    <scope>NUCLEOTIDE SEQUENCE [LARGE SCALE GENOMIC DNA]</scope>
    <source>
        <strain evidence="6 7">DSM 5885</strain>
    </source>
</reference>
<dbReference type="SUPFAM" id="SSF53335">
    <property type="entry name" value="S-adenosyl-L-methionine-dependent methyltransferases"/>
    <property type="match status" value="1"/>
</dbReference>
<dbReference type="NCBIfam" id="TIGR00536">
    <property type="entry name" value="hemK_fam"/>
    <property type="match status" value="1"/>
</dbReference>
<dbReference type="Proteomes" id="UP000198607">
    <property type="component" value="Unassembled WGS sequence"/>
</dbReference>
<name>A0A1G8MLL3_9RHOO</name>
<keyword evidence="3 4" id="KW-0949">S-adenosyl-L-methionine</keyword>
<dbReference type="GO" id="GO:0003676">
    <property type="term" value="F:nucleic acid binding"/>
    <property type="evidence" value="ECO:0007669"/>
    <property type="project" value="InterPro"/>
</dbReference>
<evidence type="ECO:0000256" key="2">
    <source>
        <dbReference type="ARBA" id="ARBA00022679"/>
    </source>
</evidence>
<evidence type="ECO:0000256" key="1">
    <source>
        <dbReference type="ARBA" id="ARBA00022603"/>
    </source>
</evidence>
<dbReference type="InterPro" id="IPR007848">
    <property type="entry name" value="Small_mtfrase_dom"/>
</dbReference>
<dbReference type="EMBL" id="FNCY01000026">
    <property type="protein sequence ID" value="SDI68793.1"/>
    <property type="molecule type" value="Genomic_DNA"/>
</dbReference>
<comment type="similarity">
    <text evidence="4">Belongs to the protein N5-glutamine methyltransferase family. PrmB subfamily.</text>
</comment>
<dbReference type="CDD" id="cd02440">
    <property type="entry name" value="AdoMet_MTases"/>
    <property type="match status" value="1"/>
</dbReference>
<keyword evidence="2 4" id="KW-0808">Transferase</keyword>